<dbReference type="PIRSF" id="PIRSF004983">
    <property type="entry name" value="MenD"/>
    <property type="match status" value="1"/>
</dbReference>
<protein>
    <recommendedName>
        <fullName evidence="6">2-succinyl-5-enolpyruvyl-6-hydroxy-3-cyclohexene-1-carboxylate synthase</fullName>
        <shortName evidence="6">SEPHCHC synthase</shortName>
        <ecNumber evidence="6">2.2.1.9</ecNumber>
    </recommendedName>
    <alternativeName>
        <fullName evidence="6">Menaquinone biosynthesis protein MenD</fullName>
    </alternativeName>
</protein>
<comment type="cofactor">
    <cofactor evidence="6">
        <name>Mg(2+)</name>
        <dbReference type="ChEBI" id="CHEBI:18420"/>
    </cofactor>
    <cofactor evidence="6">
        <name>Mn(2+)</name>
        <dbReference type="ChEBI" id="CHEBI:29035"/>
    </cofactor>
</comment>
<comment type="subunit">
    <text evidence="6">Homodimer.</text>
</comment>
<keyword evidence="6" id="KW-0474">Menaquinone biosynthesis</keyword>
<dbReference type="InterPro" id="IPR004433">
    <property type="entry name" value="MenaQ_synth_MenD"/>
</dbReference>
<dbReference type="CDD" id="cd02009">
    <property type="entry name" value="TPP_SHCHC_synthase"/>
    <property type="match status" value="1"/>
</dbReference>
<accession>A0A939RTY8</accession>
<dbReference type="InterPro" id="IPR029061">
    <property type="entry name" value="THDP-binding"/>
</dbReference>
<evidence type="ECO:0000256" key="7">
    <source>
        <dbReference type="SAM" id="MobiDB-lite"/>
    </source>
</evidence>
<comment type="caution">
    <text evidence="9">The sequence shown here is derived from an EMBL/GenBank/DDBJ whole genome shotgun (WGS) entry which is preliminary data.</text>
</comment>
<comment type="function">
    <text evidence="6">Catalyzes the thiamine diphosphate-dependent decarboxylation of 2-oxoglutarate and the subsequent addition of the resulting succinic semialdehyde-thiamine pyrophosphate anion to isochorismate to yield 2-succinyl-5-enolpyruvyl-6-hydroxy-3-cyclohexene-1-carboxylate (SEPHCHC).</text>
</comment>
<comment type="similarity">
    <text evidence="6">Belongs to the TPP enzyme family. MenD subfamily.</text>
</comment>
<sequence>MTRPAASSIFAVELLGELVRRGVSDIVLCPGSRSQALALAAAAAERAGAVRLHVRLDERSAGFFALGIARETGVPAPVIVTSGTAVANLAPAAFEAHEGRVPMLLLTADRPSELRGIRSNQTTAQAGIFGSAARLAVDVPAPEFGSDGDLVRGRSLAPGITSDPGSLAVAALEAATGVLGGRPPGPVQLNLAFREPLSGTAGFDEMIARGFAAAAEEAEQLRESAPLTGAGSRGGATGDGPRSLTGMGGADVYVHGGPEHRGDALAVVIAGEGSGPEAEAFAHAAGIPLLAEAVSGARFGREAITAYATLIDDPSIGGLVERAIVFGHPTLTRQVPALLRREDVEVIVVDPHAGPGVEHYAPAPGTRVVRAATVAPEHEAGALRRWLGAWVVADRELRGERSTVHEPDLDAALATGYRERSAYARAEVEAMREPISREMLVEAVWRASWPHDRLVVAASRLVRVLDRLAPPRRVEVHANRGLAGIDGTVATALGVAAASQSAPDPARAAGATRVLLGDLALLHDAGSLLLPESEERPRVQLFVGNDGGGTIFDGLEVAGSADAGAFDRVMLTPQRALLEPLAASYGWEYRRVATRSELERLLTEPVAAPTLIEVPLAR</sequence>
<dbReference type="EMBL" id="JAGDYL010000008">
    <property type="protein sequence ID" value="MBO1805040.1"/>
    <property type="molecule type" value="Genomic_DNA"/>
</dbReference>
<evidence type="ECO:0000256" key="3">
    <source>
        <dbReference type="ARBA" id="ARBA00022842"/>
    </source>
</evidence>
<dbReference type="NCBIfam" id="TIGR00173">
    <property type="entry name" value="menD"/>
    <property type="match status" value="1"/>
</dbReference>
<evidence type="ECO:0000256" key="2">
    <source>
        <dbReference type="ARBA" id="ARBA00022723"/>
    </source>
</evidence>
<dbReference type="RefSeq" id="WP_208045512.1">
    <property type="nucleotide sequence ID" value="NZ_JAGDYL010000008.1"/>
</dbReference>
<dbReference type="GO" id="GO:0030976">
    <property type="term" value="F:thiamine pyrophosphate binding"/>
    <property type="evidence" value="ECO:0007669"/>
    <property type="project" value="UniProtKB-UniRule"/>
</dbReference>
<keyword evidence="5 6" id="KW-0464">Manganese</keyword>
<dbReference type="Proteomes" id="UP000664398">
    <property type="component" value="Unassembled WGS sequence"/>
</dbReference>
<keyword evidence="4 6" id="KW-0786">Thiamine pyrophosphate</keyword>
<evidence type="ECO:0000313" key="10">
    <source>
        <dbReference type="Proteomes" id="UP000664398"/>
    </source>
</evidence>
<dbReference type="PANTHER" id="PTHR42916">
    <property type="entry name" value="2-SUCCINYL-5-ENOLPYRUVYL-6-HYDROXY-3-CYCLOHEXENE-1-CARBOXYLATE SYNTHASE"/>
    <property type="match status" value="1"/>
</dbReference>
<keyword evidence="10" id="KW-1185">Reference proteome</keyword>
<dbReference type="EC" id="2.2.1.9" evidence="6"/>
<dbReference type="Pfam" id="PF02776">
    <property type="entry name" value="TPP_enzyme_N"/>
    <property type="match status" value="1"/>
</dbReference>
<keyword evidence="3 6" id="KW-0460">Magnesium</keyword>
<dbReference type="SUPFAM" id="SSF52518">
    <property type="entry name" value="Thiamin diphosphate-binding fold (THDP-binding)"/>
    <property type="match status" value="2"/>
</dbReference>
<feature type="region of interest" description="Disordered" evidence="7">
    <location>
        <begin position="224"/>
        <end position="243"/>
    </location>
</feature>
<dbReference type="Gene3D" id="3.40.50.970">
    <property type="match status" value="2"/>
</dbReference>
<evidence type="ECO:0000256" key="1">
    <source>
        <dbReference type="ARBA" id="ARBA00022679"/>
    </source>
</evidence>
<comment type="pathway">
    <text evidence="6">Quinol/quinone metabolism; menaquinone biosynthesis.</text>
</comment>
<dbReference type="GO" id="GO:0009234">
    <property type="term" value="P:menaquinone biosynthetic process"/>
    <property type="evidence" value="ECO:0007669"/>
    <property type="project" value="UniProtKB-UniRule"/>
</dbReference>
<dbReference type="GO" id="GO:0030145">
    <property type="term" value="F:manganese ion binding"/>
    <property type="evidence" value="ECO:0007669"/>
    <property type="project" value="UniProtKB-UniRule"/>
</dbReference>
<comment type="pathway">
    <text evidence="6">Quinol/quinone metabolism; 1,4-dihydroxy-2-naphthoate biosynthesis; 1,4-dihydroxy-2-naphthoate from chorismate: step 2/7.</text>
</comment>
<keyword evidence="1 6" id="KW-0808">Transferase</keyword>
<evidence type="ECO:0000256" key="6">
    <source>
        <dbReference type="HAMAP-Rule" id="MF_01659"/>
    </source>
</evidence>
<dbReference type="AlphaFoldDB" id="A0A939RTY8"/>
<proteinExistence type="inferred from homology"/>
<evidence type="ECO:0000256" key="4">
    <source>
        <dbReference type="ARBA" id="ARBA00023052"/>
    </source>
</evidence>
<dbReference type="PANTHER" id="PTHR42916:SF1">
    <property type="entry name" value="PROTEIN PHYLLO, CHLOROPLASTIC"/>
    <property type="match status" value="1"/>
</dbReference>
<dbReference type="InterPro" id="IPR012001">
    <property type="entry name" value="Thiamin_PyroP_enz_TPP-bd_dom"/>
</dbReference>
<evidence type="ECO:0000259" key="8">
    <source>
        <dbReference type="Pfam" id="PF02776"/>
    </source>
</evidence>
<dbReference type="HAMAP" id="MF_01659">
    <property type="entry name" value="MenD"/>
    <property type="match status" value="1"/>
</dbReference>
<keyword evidence="2 6" id="KW-0479">Metal-binding</keyword>
<comment type="catalytic activity">
    <reaction evidence="6">
        <text>isochorismate + 2-oxoglutarate + H(+) = 5-enolpyruvoyl-6-hydroxy-2-succinyl-cyclohex-3-ene-1-carboxylate + CO2</text>
        <dbReference type="Rhea" id="RHEA:25593"/>
        <dbReference type="ChEBI" id="CHEBI:15378"/>
        <dbReference type="ChEBI" id="CHEBI:16526"/>
        <dbReference type="ChEBI" id="CHEBI:16810"/>
        <dbReference type="ChEBI" id="CHEBI:29780"/>
        <dbReference type="ChEBI" id="CHEBI:58818"/>
        <dbReference type="EC" id="2.2.1.9"/>
    </reaction>
</comment>
<dbReference type="GO" id="GO:0070204">
    <property type="term" value="F:2-succinyl-5-enolpyruvyl-6-hydroxy-3-cyclohexene-1-carboxylic-acid synthase activity"/>
    <property type="evidence" value="ECO:0007669"/>
    <property type="project" value="UniProtKB-UniRule"/>
</dbReference>
<comment type="cofactor">
    <cofactor evidence="6">
        <name>thiamine diphosphate</name>
        <dbReference type="ChEBI" id="CHEBI:58937"/>
    </cofactor>
    <text evidence="6">Binds 1 thiamine pyrophosphate per subunit.</text>
</comment>
<evidence type="ECO:0000313" key="9">
    <source>
        <dbReference type="EMBL" id="MBO1805040.1"/>
    </source>
</evidence>
<gene>
    <name evidence="6 9" type="primary">menD</name>
    <name evidence="9" type="ORF">J4H91_06875</name>
</gene>
<dbReference type="CDD" id="cd07037">
    <property type="entry name" value="TPP_PYR_MenD"/>
    <property type="match status" value="1"/>
</dbReference>
<name>A0A939RTY8_9MICO</name>
<evidence type="ECO:0000256" key="5">
    <source>
        <dbReference type="ARBA" id="ARBA00023211"/>
    </source>
</evidence>
<feature type="domain" description="Thiamine pyrophosphate enzyme N-terminal TPP-binding" evidence="8">
    <location>
        <begin position="17"/>
        <end position="121"/>
    </location>
</feature>
<dbReference type="GO" id="GO:0000287">
    <property type="term" value="F:magnesium ion binding"/>
    <property type="evidence" value="ECO:0007669"/>
    <property type="project" value="UniProtKB-UniRule"/>
</dbReference>
<reference evidence="9" key="1">
    <citation type="submission" date="2021-03" db="EMBL/GenBank/DDBJ databases">
        <title>Leucobacter chromiisoli sp. nov., isolated from chromium-containing soil of chemical plant.</title>
        <authorList>
            <person name="Xu Z."/>
        </authorList>
    </citation>
    <scope>NUCLEOTIDE SEQUENCE</scope>
    <source>
        <strain evidence="9">A2</strain>
    </source>
</reference>
<dbReference type="Gene3D" id="3.40.50.1220">
    <property type="entry name" value="TPP-binding domain"/>
    <property type="match status" value="1"/>
</dbReference>
<organism evidence="9 10">
    <name type="scientific">Leucobacter ruminantium</name>
    <dbReference type="NCBI Taxonomy" id="1289170"/>
    <lineage>
        <taxon>Bacteria</taxon>
        <taxon>Bacillati</taxon>
        <taxon>Actinomycetota</taxon>
        <taxon>Actinomycetes</taxon>
        <taxon>Micrococcales</taxon>
        <taxon>Microbacteriaceae</taxon>
        <taxon>Leucobacter</taxon>
    </lineage>
</organism>